<comment type="caution">
    <text evidence="8">The sequence shown here is derived from an EMBL/GenBank/DDBJ whole genome shotgun (WGS) entry which is preliminary data.</text>
</comment>
<keyword evidence="4" id="KW-0067">ATP-binding</keyword>
<keyword evidence="9" id="KW-1185">Reference proteome</keyword>
<organism evidence="8 9">
    <name type="scientific">Astrephomene gubernaculifera</name>
    <dbReference type="NCBI Taxonomy" id="47775"/>
    <lineage>
        <taxon>Eukaryota</taxon>
        <taxon>Viridiplantae</taxon>
        <taxon>Chlorophyta</taxon>
        <taxon>core chlorophytes</taxon>
        <taxon>Chlorophyceae</taxon>
        <taxon>CS clade</taxon>
        <taxon>Chlamydomonadales</taxon>
        <taxon>Astrephomenaceae</taxon>
        <taxon>Astrephomene</taxon>
    </lineage>
</organism>
<evidence type="ECO:0000259" key="7">
    <source>
        <dbReference type="Pfam" id="PF13087"/>
    </source>
</evidence>
<dbReference type="InterPro" id="IPR041677">
    <property type="entry name" value="DNA2/NAM7_AAA_11"/>
</dbReference>
<feature type="domain" description="DNA2/NAM7 helicase-like C-terminal" evidence="7">
    <location>
        <begin position="867"/>
        <end position="1062"/>
    </location>
</feature>
<feature type="region of interest" description="Disordered" evidence="5">
    <location>
        <begin position="175"/>
        <end position="244"/>
    </location>
</feature>
<gene>
    <name evidence="8" type="ORF">Agub_g11188</name>
</gene>
<dbReference type="FunFam" id="3.40.50.300:FF:000326">
    <property type="entry name" value="P-loop containing nucleoside triphosphate hydrolase"/>
    <property type="match status" value="1"/>
</dbReference>
<evidence type="ECO:0000256" key="5">
    <source>
        <dbReference type="SAM" id="MobiDB-lite"/>
    </source>
</evidence>
<keyword evidence="1" id="KW-0547">Nucleotide-binding</keyword>
<evidence type="ECO:0000256" key="4">
    <source>
        <dbReference type="ARBA" id="ARBA00022840"/>
    </source>
</evidence>
<dbReference type="AlphaFoldDB" id="A0AAD3DW77"/>
<feature type="region of interest" description="Disordered" evidence="5">
    <location>
        <begin position="531"/>
        <end position="554"/>
    </location>
</feature>
<keyword evidence="3" id="KW-0347">Helicase</keyword>
<dbReference type="InterPro" id="IPR027417">
    <property type="entry name" value="P-loop_NTPase"/>
</dbReference>
<dbReference type="EMBL" id="BMAR01000028">
    <property type="protein sequence ID" value="GFR49166.1"/>
    <property type="molecule type" value="Genomic_DNA"/>
</dbReference>
<name>A0AAD3DW77_9CHLO</name>
<dbReference type="InterPro" id="IPR047187">
    <property type="entry name" value="SF1_C_Upf1"/>
</dbReference>
<feature type="compositionally biased region" description="Basic and acidic residues" evidence="5">
    <location>
        <begin position="1164"/>
        <end position="1178"/>
    </location>
</feature>
<dbReference type="PANTHER" id="PTHR10887">
    <property type="entry name" value="DNA2/NAM7 HELICASE FAMILY"/>
    <property type="match status" value="1"/>
</dbReference>
<dbReference type="CDD" id="cd18808">
    <property type="entry name" value="SF1_C_Upf1"/>
    <property type="match status" value="1"/>
</dbReference>
<protein>
    <submittedName>
        <fullName evidence="8">Uncharacterized protein</fullName>
    </submittedName>
</protein>
<dbReference type="GO" id="GO:0005524">
    <property type="term" value="F:ATP binding"/>
    <property type="evidence" value="ECO:0007669"/>
    <property type="project" value="UniProtKB-KW"/>
</dbReference>
<evidence type="ECO:0000313" key="8">
    <source>
        <dbReference type="EMBL" id="GFR49166.1"/>
    </source>
</evidence>
<proteinExistence type="predicted"/>
<dbReference type="GO" id="GO:0004386">
    <property type="term" value="F:helicase activity"/>
    <property type="evidence" value="ECO:0007669"/>
    <property type="project" value="UniProtKB-KW"/>
</dbReference>
<dbReference type="Proteomes" id="UP001054857">
    <property type="component" value="Unassembled WGS sequence"/>
</dbReference>
<evidence type="ECO:0000256" key="1">
    <source>
        <dbReference type="ARBA" id="ARBA00022741"/>
    </source>
</evidence>
<feature type="compositionally biased region" description="Basic and acidic residues" evidence="5">
    <location>
        <begin position="1140"/>
        <end position="1155"/>
    </location>
</feature>
<evidence type="ECO:0000313" key="9">
    <source>
        <dbReference type="Proteomes" id="UP001054857"/>
    </source>
</evidence>
<sequence length="1178" mass="131736">MPPLSKKALKGLRAREANHEDPIDYLGGCTSESGTAGELTGDFSDEDCFSQASLGRSSYSDADYGRELLDVHNTIYQLLEHDDAERAGKEKVQYARRRLREAIDAEHVFQLEEHCSRFRGDRKSLHKDGVIIFGISVQNHKSTNCFTLKRHDGESFLGHFGLRKRVTIFKDLGEPTGAKESSTAAASAASQPTSSEAHVTDNSCAKAERGVVQQEEEEEAVVVEEKLPGEGTGMPDKSTTITSSSEVRDALHNNVRKRLNEIGIVRQFDGVVIQEISPQEIVIKSRYEFAARMVDDANEEAVEEDDGEQSDTEKPINIKDVAHWAVAGDLQDCTFRRQAAAAESLGTFLSVKEVSPVTGCAIRRDEEVRLRKIILCDPASGEDKEFARSAATQGVEWLSEKVQAELHAVLAAPRLGLNEEQLSVLKQAAGRSLTLMQGPPGTGKTYTLAAMAAALCQVFHDPNGTGDLESGTHEFEIPSSKDMKDWTPEEVVRWIESFQDRELVWRALRGTTGHTGKAIMDHRTKRLRHLLTRSSSSSSNSSSSSDDDDSPEELERVKRYTEEFKRLRSATLEAIEQCQQKRGRWNTGFWRTADRDMRIIMCADTNTAANRLLEQLVGLLPPESSYSIVRMGVMDELTDGGGLEGKELATKYHIDSRRRNHPLEQAREKMFNAMERKKLTKQMATELKGEILAFAERKLVEAENESHRALVRKSWEELATLVKNDIAPRIETLTGQFLSSRKGDTRREARQALKDLQLGLRELALHDIMISVQVVVGTNTSIGELQYICEKKMLSFPIVLMDEAGQSSEPSSIIPLTLGAEWVLMGGDLKQLPPTLHTDVAKKVLGYDTRTAGSQYGRFAGLNVLELSLSRQYRMHPAIRDFPSRCFYDNKLFEDPQRPPDMRVPQPRLHGCSFKWPSEKQGRGEYPLAFFDVPYGVEQQEDKSYFNEEEASLAMQLMMAFACDPTVQSIVIISTYKAQVTYMNKRLDAARGFLSLLRKQGKFHASTVKASTVDGFQGHEADVVIISTVRNNGAGRLGHVADWRRLNVAVTRARRALLLVGSIRTANSVLMGTPSKGGYHYANYWPRLIEHIRRYGDAVVEGRDANEYTTLVAALPKEMACTYQDLKKLELLKAAEKLLDHAKSSTDRQRKEAQKCKGKKQPKRREAEAGSADQEEHE</sequence>
<dbReference type="SUPFAM" id="SSF52540">
    <property type="entry name" value="P-loop containing nucleoside triphosphate hydrolases"/>
    <property type="match status" value="1"/>
</dbReference>
<dbReference type="GO" id="GO:0005694">
    <property type="term" value="C:chromosome"/>
    <property type="evidence" value="ECO:0007669"/>
    <property type="project" value="UniProtKB-ARBA"/>
</dbReference>
<dbReference type="InterPro" id="IPR041679">
    <property type="entry name" value="DNA2/NAM7-like_C"/>
</dbReference>
<feature type="domain" description="DNA2/NAM7 helicase helicase" evidence="6">
    <location>
        <begin position="590"/>
        <end position="838"/>
    </location>
</feature>
<dbReference type="InterPro" id="IPR045055">
    <property type="entry name" value="DNA2/NAM7-like"/>
</dbReference>
<evidence type="ECO:0000256" key="3">
    <source>
        <dbReference type="ARBA" id="ARBA00022806"/>
    </source>
</evidence>
<dbReference type="Pfam" id="PF13086">
    <property type="entry name" value="AAA_11"/>
    <property type="match status" value="1"/>
</dbReference>
<accession>A0AAD3DW77</accession>
<dbReference type="PANTHER" id="PTHR10887:SF495">
    <property type="entry name" value="HELICASE SENATAXIN ISOFORM X1-RELATED"/>
    <property type="match status" value="1"/>
</dbReference>
<dbReference type="Pfam" id="PF13087">
    <property type="entry name" value="AAA_12"/>
    <property type="match status" value="1"/>
</dbReference>
<feature type="compositionally biased region" description="Low complexity" evidence="5">
    <location>
        <begin position="532"/>
        <end position="544"/>
    </location>
</feature>
<evidence type="ECO:0000256" key="2">
    <source>
        <dbReference type="ARBA" id="ARBA00022801"/>
    </source>
</evidence>
<reference evidence="8 9" key="1">
    <citation type="journal article" date="2021" name="Sci. Rep.">
        <title>Genome sequencing of the multicellular alga Astrephomene provides insights into convergent evolution of germ-soma differentiation.</title>
        <authorList>
            <person name="Yamashita S."/>
            <person name="Yamamoto K."/>
            <person name="Matsuzaki R."/>
            <person name="Suzuki S."/>
            <person name="Yamaguchi H."/>
            <person name="Hirooka S."/>
            <person name="Minakuchi Y."/>
            <person name="Miyagishima S."/>
            <person name="Kawachi M."/>
            <person name="Toyoda A."/>
            <person name="Nozaki H."/>
        </authorList>
    </citation>
    <scope>NUCLEOTIDE SEQUENCE [LARGE SCALE GENOMIC DNA]</scope>
    <source>
        <strain evidence="8 9">NIES-4017</strain>
    </source>
</reference>
<feature type="region of interest" description="Disordered" evidence="5">
    <location>
        <begin position="1140"/>
        <end position="1178"/>
    </location>
</feature>
<evidence type="ECO:0000259" key="6">
    <source>
        <dbReference type="Pfam" id="PF13086"/>
    </source>
</evidence>
<feature type="compositionally biased region" description="Low complexity" evidence="5">
    <location>
        <begin position="180"/>
        <end position="197"/>
    </location>
</feature>
<dbReference type="Gene3D" id="3.40.50.300">
    <property type="entry name" value="P-loop containing nucleotide triphosphate hydrolases"/>
    <property type="match status" value="2"/>
</dbReference>
<keyword evidence="2" id="KW-0378">Hydrolase</keyword>
<dbReference type="GO" id="GO:0016787">
    <property type="term" value="F:hydrolase activity"/>
    <property type="evidence" value="ECO:0007669"/>
    <property type="project" value="UniProtKB-KW"/>
</dbReference>